<comment type="caution">
    <text evidence="5">The sequence shown here is derived from an EMBL/GenBank/DDBJ whole genome shotgun (WGS) entry which is preliminary data.</text>
</comment>
<dbReference type="InterPro" id="IPR028082">
    <property type="entry name" value="Peripla_BP_I"/>
</dbReference>
<evidence type="ECO:0000259" key="4">
    <source>
        <dbReference type="PROSITE" id="PS50932"/>
    </source>
</evidence>
<name>A0A8J6YYW0_9RHOB</name>
<dbReference type="Proteomes" id="UP000609121">
    <property type="component" value="Unassembled WGS sequence"/>
</dbReference>
<accession>A0A8J6YYW0</accession>
<dbReference type="Gene3D" id="1.10.260.40">
    <property type="entry name" value="lambda repressor-like DNA-binding domains"/>
    <property type="match status" value="1"/>
</dbReference>
<dbReference type="EMBL" id="JACVXA010000021">
    <property type="protein sequence ID" value="MBE3638318.1"/>
    <property type="molecule type" value="Genomic_DNA"/>
</dbReference>
<sequence length="327" mass="34955">MATIGKLAGVSQVTVSRALSNPEKVSAAAMERIQEAIRVTGFVPNALAGALASRKSCLITALVPSITNVVYSSLLHGFSEIMRAEGYQLMVSETGFSPETEEALIFTHLSRRPDGILLTGIHHSATARRMLLGAGIPVVEFWDITESPIDCCVGFSHTESGRHTAEMAHGWGYRRAATVAAGDQRALRRRDGFRNRFAELSGHADIPAITGEAGPASLQSGRAALAALIEDHGFSGGVIQCSSDQSALGILTEARIRGLRVPQDVAVIGFGDQDYAAFTDPPLTTVKVDRDRLGRAAARAMLTRFRGESDPDRVTDIGFELLRRASA</sequence>
<organism evidence="5 6">
    <name type="scientific">Mangrovicoccus algicola</name>
    <dbReference type="NCBI Taxonomy" id="2771008"/>
    <lineage>
        <taxon>Bacteria</taxon>
        <taxon>Pseudomonadati</taxon>
        <taxon>Pseudomonadota</taxon>
        <taxon>Alphaproteobacteria</taxon>
        <taxon>Rhodobacterales</taxon>
        <taxon>Paracoccaceae</taxon>
        <taxon>Mangrovicoccus</taxon>
    </lineage>
</organism>
<dbReference type="Pfam" id="PF13377">
    <property type="entry name" value="Peripla_BP_3"/>
    <property type="match status" value="1"/>
</dbReference>
<evidence type="ECO:0000256" key="3">
    <source>
        <dbReference type="ARBA" id="ARBA00023163"/>
    </source>
</evidence>
<dbReference type="CDD" id="cd01392">
    <property type="entry name" value="HTH_LacI"/>
    <property type="match status" value="1"/>
</dbReference>
<evidence type="ECO:0000256" key="2">
    <source>
        <dbReference type="ARBA" id="ARBA00023125"/>
    </source>
</evidence>
<dbReference type="AlphaFoldDB" id="A0A8J6YYW0"/>
<dbReference type="SUPFAM" id="SSF47413">
    <property type="entry name" value="lambda repressor-like DNA-binding domains"/>
    <property type="match status" value="1"/>
</dbReference>
<dbReference type="PANTHER" id="PTHR30146">
    <property type="entry name" value="LACI-RELATED TRANSCRIPTIONAL REPRESSOR"/>
    <property type="match status" value="1"/>
</dbReference>
<protein>
    <submittedName>
        <fullName evidence="5">LacI family DNA-binding transcriptional regulator</fullName>
    </submittedName>
</protein>
<gene>
    <name evidence="5" type="ORF">ICN82_08915</name>
</gene>
<proteinExistence type="predicted"/>
<dbReference type="GO" id="GO:0000976">
    <property type="term" value="F:transcription cis-regulatory region binding"/>
    <property type="evidence" value="ECO:0007669"/>
    <property type="project" value="TreeGrafter"/>
</dbReference>
<evidence type="ECO:0000313" key="6">
    <source>
        <dbReference type="Proteomes" id="UP000609121"/>
    </source>
</evidence>
<keyword evidence="6" id="KW-1185">Reference proteome</keyword>
<dbReference type="InterPro" id="IPR000843">
    <property type="entry name" value="HTH_LacI"/>
</dbReference>
<dbReference type="Gene3D" id="3.40.50.2300">
    <property type="match status" value="2"/>
</dbReference>
<keyword evidence="3" id="KW-0804">Transcription</keyword>
<evidence type="ECO:0000313" key="5">
    <source>
        <dbReference type="EMBL" id="MBE3638318.1"/>
    </source>
</evidence>
<dbReference type="SMART" id="SM00354">
    <property type="entry name" value="HTH_LACI"/>
    <property type="match status" value="1"/>
</dbReference>
<dbReference type="PANTHER" id="PTHR30146:SF33">
    <property type="entry name" value="TRANSCRIPTIONAL REGULATOR"/>
    <property type="match status" value="1"/>
</dbReference>
<dbReference type="PROSITE" id="PS50932">
    <property type="entry name" value="HTH_LACI_2"/>
    <property type="match status" value="1"/>
</dbReference>
<feature type="domain" description="HTH lacI-type" evidence="4">
    <location>
        <begin position="1"/>
        <end position="53"/>
    </location>
</feature>
<keyword evidence="1" id="KW-0805">Transcription regulation</keyword>
<reference evidence="5" key="1">
    <citation type="submission" date="2020-09" db="EMBL/GenBank/DDBJ databases">
        <title>A novel bacterium of genus Mangrovicoccus, isolated from South China Sea.</title>
        <authorList>
            <person name="Huang H."/>
            <person name="Mo K."/>
            <person name="Hu Y."/>
        </authorList>
    </citation>
    <scope>NUCLEOTIDE SEQUENCE</scope>
    <source>
        <strain evidence="5">HB182678</strain>
    </source>
</reference>
<evidence type="ECO:0000256" key="1">
    <source>
        <dbReference type="ARBA" id="ARBA00023015"/>
    </source>
</evidence>
<dbReference type="SUPFAM" id="SSF53822">
    <property type="entry name" value="Periplasmic binding protein-like I"/>
    <property type="match status" value="1"/>
</dbReference>
<dbReference type="CDD" id="cd01575">
    <property type="entry name" value="PBP1_GntR"/>
    <property type="match status" value="1"/>
</dbReference>
<dbReference type="InterPro" id="IPR010982">
    <property type="entry name" value="Lambda_DNA-bd_dom_sf"/>
</dbReference>
<keyword evidence="2 5" id="KW-0238">DNA-binding</keyword>
<dbReference type="Pfam" id="PF00356">
    <property type="entry name" value="LacI"/>
    <property type="match status" value="1"/>
</dbReference>
<dbReference type="InterPro" id="IPR046335">
    <property type="entry name" value="LacI/GalR-like_sensor"/>
</dbReference>
<dbReference type="GO" id="GO:0003700">
    <property type="term" value="F:DNA-binding transcription factor activity"/>
    <property type="evidence" value="ECO:0007669"/>
    <property type="project" value="TreeGrafter"/>
</dbReference>